<evidence type="ECO:0000313" key="19">
    <source>
        <dbReference type="RefSeq" id="XP_035827554.1"/>
    </source>
</evidence>
<dbReference type="PRINTS" id="PR00237">
    <property type="entry name" value="GPCRRHODOPSN"/>
</dbReference>
<reference evidence="11 12" key="1">
    <citation type="submission" date="2025-05" db="UniProtKB">
        <authorList>
            <consortium name="RefSeq"/>
        </authorList>
    </citation>
    <scope>IDENTIFICATION</scope>
</reference>
<dbReference type="RefSeq" id="XP_035827550.1">
    <property type="nucleotide sequence ID" value="XM_035971657.1"/>
</dbReference>
<evidence type="ECO:0000313" key="16">
    <source>
        <dbReference type="RefSeq" id="XP_035827551.1"/>
    </source>
</evidence>
<dbReference type="InterPro" id="IPR000276">
    <property type="entry name" value="GPCR_Rhodpsn"/>
</dbReference>
<evidence type="ECO:0000313" key="11">
    <source>
        <dbReference type="RefSeq" id="XP_012942001.2"/>
    </source>
</evidence>
<dbReference type="RefSeq" id="XP_035827556.1">
    <property type="nucleotide sequence ID" value="XM_035971663.1"/>
</dbReference>
<evidence type="ECO:0000256" key="7">
    <source>
        <dbReference type="ARBA" id="ARBA00023224"/>
    </source>
</evidence>
<gene>
    <name evidence="11 12 13 14 15 16 17 18 19 20 21" type="primary">LOC101845712</name>
</gene>
<dbReference type="RefSeq" id="XP_035827554.1">
    <property type="nucleotide sequence ID" value="XM_035971661.1"/>
</dbReference>
<feature type="transmembrane region" description="Helical" evidence="8">
    <location>
        <begin position="140"/>
        <end position="165"/>
    </location>
</feature>
<feature type="transmembrane region" description="Helical" evidence="8">
    <location>
        <begin position="99"/>
        <end position="128"/>
    </location>
</feature>
<dbReference type="RefSeq" id="XP_035827547.1">
    <property type="nucleotide sequence ID" value="XM_035971654.1"/>
</dbReference>
<keyword evidence="7" id="KW-0807">Transducer</keyword>
<keyword evidence="10" id="KW-1185">Reference proteome</keyword>
<evidence type="ECO:0000313" key="15">
    <source>
        <dbReference type="RefSeq" id="XP_035827550.1"/>
    </source>
</evidence>
<evidence type="ECO:0000256" key="6">
    <source>
        <dbReference type="ARBA" id="ARBA00023170"/>
    </source>
</evidence>
<sequence length="172" mass="18800">MIMNLKTMFRSSSNASYTVDPYDGSFRNLDDNGTSMSAVRVEMISPTNSTFVAGQVTKDSFALNSFDNSSFMNHSNSSSSSSSNNNSTDEYFELVKQPLFMLVILSISYGIVFLLALLGNLSVIAVVARDRSLHTATNFFLVNLAVADMLVAIICLPITLLSNIYTVSFSKL</sequence>
<protein>
    <submittedName>
        <fullName evidence="11 12">Neuropeptide FF receptor 2</fullName>
    </submittedName>
</protein>
<dbReference type="RefSeq" id="XP_035827552.1">
    <property type="nucleotide sequence ID" value="XM_035971659.1"/>
</dbReference>
<dbReference type="InterPro" id="IPR017452">
    <property type="entry name" value="GPCR_Rhodpsn_7TM"/>
</dbReference>
<evidence type="ECO:0000259" key="9">
    <source>
        <dbReference type="PROSITE" id="PS50262"/>
    </source>
</evidence>
<keyword evidence="4" id="KW-0297">G-protein coupled receptor</keyword>
<dbReference type="Gene3D" id="1.20.1070.10">
    <property type="entry name" value="Rhodopsin 7-helix transmembrane proteins"/>
    <property type="match status" value="1"/>
</dbReference>
<evidence type="ECO:0000256" key="8">
    <source>
        <dbReference type="SAM" id="Phobius"/>
    </source>
</evidence>
<dbReference type="RefSeq" id="XP_035827548.1">
    <property type="nucleotide sequence ID" value="XM_035971655.1"/>
</dbReference>
<dbReference type="RefSeq" id="XP_035827555.1">
    <property type="nucleotide sequence ID" value="XM_035971662.1"/>
</dbReference>
<keyword evidence="3 8" id="KW-1133">Transmembrane helix</keyword>
<name>A0ABM1VYQ8_APLCA</name>
<evidence type="ECO:0000256" key="5">
    <source>
        <dbReference type="ARBA" id="ARBA00023136"/>
    </source>
</evidence>
<proteinExistence type="predicted"/>
<dbReference type="RefSeq" id="XP_035827549.1">
    <property type="nucleotide sequence ID" value="XM_035971656.1"/>
</dbReference>
<accession>A0ABM1VYQ8</accession>
<dbReference type="PANTHER" id="PTHR24235:SF29">
    <property type="entry name" value="GH23382P"/>
    <property type="match status" value="1"/>
</dbReference>
<evidence type="ECO:0000313" key="21">
    <source>
        <dbReference type="RefSeq" id="XP_035827556.1"/>
    </source>
</evidence>
<organism evidence="10 16">
    <name type="scientific">Aplysia californica</name>
    <name type="common">California sea hare</name>
    <dbReference type="NCBI Taxonomy" id="6500"/>
    <lineage>
        <taxon>Eukaryota</taxon>
        <taxon>Metazoa</taxon>
        <taxon>Spiralia</taxon>
        <taxon>Lophotrochozoa</taxon>
        <taxon>Mollusca</taxon>
        <taxon>Gastropoda</taxon>
        <taxon>Heterobranchia</taxon>
        <taxon>Euthyneura</taxon>
        <taxon>Tectipleura</taxon>
        <taxon>Aplysiida</taxon>
        <taxon>Aplysioidea</taxon>
        <taxon>Aplysiidae</taxon>
        <taxon>Aplysia</taxon>
    </lineage>
</organism>
<dbReference type="SUPFAM" id="SSF81321">
    <property type="entry name" value="Family A G protein-coupled receptor-like"/>
    <property type="match status" value="1"/>
</dbReference>
<keyword evidence="6 11" id="KW-0675">Receptor</keyword>
<dbReference type="RefSeq" id="XP_035827551.1">
    <property type="nucleotide sequence ID" value="XM_035971658.1"/>
</dbReference>
<evidence type="ECO:0000313" key="13">
    <source>
        <dbReference type="RefSeq" id="XP_035827548.1"/>
    </source>
</evidence>
<dbReference type="GeneID" id="101845712"/>
<dbReference type="RefSeq" id="XP_035827553.1">
    <property type="nucleotide sequence ID" value="XM_035971660.1"/>
</dbReference>
<evidence type="ECO:0000313" key="10">
    <source>
        <dbReference type="Proteomes" id="UP000694888"/>
    </source>
</evidence>
<dbReference type="PROSITE" id="PS50262">
    <property type="entry name" value="G_PROTEIN_RECEP_F1_2"/>
    <property type="match status" value="1"/>
</dbReference>
<feature type="domain" description="G-protein coupled receptors family 1 profile" evidence="9">
    <location>
        <begin position="119"/>
        <end position="172"/>
    </location>
</feature>
<evidence type="ECO:0000256" key="4">
    <source>
        <dbReference type="ARBA" id="ARBA00023040"/>
    </source>
</evidence>
<evidence type="ECO:0000256" key="2">
    <source>
        <dbReference type="ARBA" id="ARBA00022692"/>
    </source>
</evidence>
<evidence type="ECO:0000256" key="3">
    <source>
        <dbReference type="ARBA" id="ARBA00022989"/>
    </source>
</evidence>
<comment type="subcellular location">
    <subcellularLocation>
        <location evidence="1">Membrane</location>
        <topology evidence="1">Multi-pass membrane protein</topology>
    </subcellularLocation>
</comment>
<keyword evidence="2 8" id="KW-0812">Transmembrane</keyword>
<dbReference type="RefSeq" id="XP_012942001.2">
    <property type="nucleotide sequence ID" value="XM_013086547.2"/>
</dbReference>
<evidence type="ECO:0000313" key="17">
    <source>
        <dbReference type="RefSeq" id="XP_035827552.1"/>
    </source>
</evidence>
<keyword evidence="5 8" id="KW-0472">Membrane</keyword>
<dbReference type="Pfam" id="PF00001">
    <property type="entry name" value="7tm_1"/>
    <property type="match status" value="1"/>
</dbReference>
<dbReference type="Proteomes" id="UP000694888">
    <property type="component" value="Unplaced"/>
</dbReference>
<dbReference type="PANTHER" id="PTHR24235">
    <property type="entry name" value="NEUROPEPTIDE Y RECEPTOR"/>
    <property type="match status" value="1"/>
</dbReference>
<evidence type="ECO:0000313" key="14">
    <source>
        <dbReference type="RefSeq" id="XP_035827549.1"/>
    </source>
</evidence>
<evidence type="ECO:0000313" key="12">
    <source>
        <dbReference type="RefSeq" id="XP_035827547.1"/>
    </source>
</evidence>
<evidence type="ECO:0000313" key="20">
    <source>
        <dbReference type="RefSeq" id="XP_035827555.1"/>
    </source>
</evidence>
<evidence type="ECO:0000313" key="18">
    <source>
        <dbReference type="RefSeq" id="XP_035827553.1"/>
    </source>
</evidence>
<evidence type="ECO:0000256" key="1">
    <source>
        <dbReference type="ARBA" id="ARBA00004141"/>
    </source>
</evidence>